<dbReference type="EMBL" id="MU251576">
    <property type="protein sequence ID" value="KAG9231874.1"/>
    <property type="molecule type" value="Genomic_DNA"/>
</dbReference>
<evidence type="ECO:0000259" key="1">
    <source>
        <dbReference type="Pfam" id="PF06985"/>
    </source>
</evidence>
<dbReference type="PANTHER" id="PTHR24148">
    <property type="entry name" value="ANKYRIN REPEAT DOMAIN-CONTAINING PROTEIN 39 HOMOLOG-RELATED"/>
    <property type="match status" value="1"/>
</dbReference>
<dbReference type="InterPro" id="IPR010730">
    <property type="entry name" value="HET"/>
</dbReference>
<gene>
    <name evidence="2" type="ORF">BJ875DRAFT_545004</name>
</gene>
<protein>
    <submittedName>
        <fullName evidence="2">Heterokaryon incompatibility protein-domain-containing protein</fullName>
    </submittedName>
</protein>
<keyword evidence="3" id="KW-1185">Reference proteome</keyword>
<dbReference type="Pfam" id="PF06985">
    <property type="entry name" value="HET"/>
    <property type="match status" value="1"/>
</dbReference>
<proteinExistence type="predicted"/>
<accession>A0A9P7YDS6</accession>
<evidence type="ECO:0000313" key="2">
    <source>
        <dbReference type="EMBL" id="KAG9231874.1"/>
    </source>
</evidence>
<dbReference type="AlphaFoldDB" id="A0A9P7YDS6"/>
<organism evidence="2 3">
    <name type="scientific">Amylocarpus encephaloides</name>
    <dbReference type="NCBI Taxonomy" id="45428"/>
    <lineage>
        <taxon>Eukaryota</taxon>
        <taxon>Fungi</taxon>
        <taxon>Dikarya</taxon>
        <taxon>Ascomycota</taxon>
        <taxon>Pezizomycotina</taxon>
        <taxon>Leotiomycetes</taxon>
        <taxon>Helotiales</taxon>
        <taxon>Helotiales incertae sedis</taxon>
        <taxon>Amylocarpus</taxon>
    </lineage>
</organism>
<dbReference type="Proteomes" id="UP000824998">
    <property type="component" value="Unassembled WGS sequence"/>
</dbReference>
<dbReference type="OrthoDB" id="3565361at2759"/>
<feature type="domain" description="Heterokaryon incompatibility" evidence="1">
    <location>
        <begin position="88"/>
        <end position="243"/>
    </location>
</feature>
<reference evidence="2" key="1">
    <citation type="journal article" date="2021" name="IMA Fungus">
        <title>Genomic characterization of three marine fungi, including Emericellopsis atlantica sp. nov. with signatures of a generalist lifestyle and marine biomass degradation.</title>
        <authorList>
            <person name="Hagestad O.C."/>
            <person name="Hou L."/>
            <person name="Andersen J.H."/>
            <person name="Hansen E.H."/>
            <person name="Altermark B."/>
            <person name="Li C."/>
            <person name="Kuhnert E."/>
            <person name="Cox R.J."/>
            <person name="Crous P.W."/>
            <person name="Spatafora J.W."/>
            <person name="Lail K."/>
            <person name="Amirebrahimi M."/>
            <person name="Lipzen A."/>
            <person name="Pangilinan J."/>
            <person name="Andreopoulos W."/>
            <person name="Hayes R.D."/>
            <person name="Ng V."/>
            <person name="Grigoriev I.V."/>
            <person name="Jackson S.A."/>
            <person name="Sutton T.D.S."/>
            <person name="Dobson A.D.W."/>
            <person name="Rama T."/>
        </authorList>
    </citation>
    <scope>NUCLEOTIDE SEQUENCE</scope>
    <source>
        <strain evidence="2">TRa018bII</strain>
    </source>
</reference>
<name>A0A9P7YDS6_9HELO</name>
<comment type="caution">
    <text evidence="2">The sequence shown here is derived from an EMBL/GenBank/DDBJ whole genome shotgun (WGS) entry which is preliminary data.</text>
</comment>
<evidence type="ECO:0000313" key="3">
    <source>
        <dbReference type="Proteomes" id="UP000824998"/>
    </source>
</evidence>
<dbReference type="PANTHER" id="PTHR24148:SF64">
    <property type="entry name" value="HETEROKARYON INCOMPATIBILITY DOMAIN-CONTAINING PROTEIN"/>
    <property type="match status" value="1"/>
</dbReference>
<dbReference type="InterPro" id="IPR052895">
    <property type="entry name" value="HetReg/Transcr_Mod"/>
</dbReference>
<sequence>MDDTHQALAEIRARHQKSIVSMLIDIQQHTILQEKTFGCIERLDCLYVKKSSRKRYHLESVHESVASEPRIQGELGRAQINGFQRSDYVAVSYTWNPSGTEDKTGGGYIVESRDSYGAITSKVRDCVFDRVINYLRYVNSDLFWIDKEGINQEDREEKAAAVEVMDLVYSHSRHSVALLSTSIDTLEDFSILIKILRGELVRDQESGQDATSNTSQENFWKAVQLLKRITSDSWWTRAWTFQEDYRAATKMTLLIPHSRCLEAAKRDADDLLGNTTGELCISSVTFREQATKLCRLTHPGETEEQTNARNFVLKKAAEYKTTLRETDLDGNHTIRRSMSPYIIADIGDRKLEDPWDRLPITSNSCYYPTRMNIKSLAASGHSIGVSMLALCLLNGEILNNRKHPEGILGENIYDFLKQQAFDKFLPPVNQKLTFIKSCRFLDPRFTPTGIVTAGHLWRLGAMLTHTDFSDRLPFKTDACNLLKRNTRGRLQQLAQAVKSRGHGIFAAKIEAFLSQNVKSGPELSSTKRYQRLMADEVATAIEDGKPLRLGVLPQPGQRRSCYIGIFISEEEGPWEENVPAYVFTASREKKDDSEGRLVVDLKRHVSLEVECQGSITDFESGKEPRLYTKHGTNGLLFYEGCPRRKVVFPWPAGLRDG</sequence>